<evidence type="ECO:0000313" key="2">
    <source>
        <dbReference type="EMBL" id="CAI2163731.1"/>
    </source>
</evidence>
<dbReference type="OrthoDB" id="2386104at2759"/>
<comment type="caution">
    <text evidence="2">The sequence shown here is derived from an EMBL/GenBank/DDBJ whole genome shotgun (WGS) entry which is preliminary data.</text>
</comment>
<organism evidence="2 3">
    <name type="scientific">Funneliformis geosporum</name>
    <dbReference type="NCBI Taxonomy" id="1117311"/>
    <lineage>
        <taxon>Eukaryota</taxon>
        <taxon>Fungi</taxon>
        <taxon>Fungi incertae sedis</taxon>
        <taxon>Mucoromycota</taxon>
        <taxon>Glomeromycotina</taxon>
        <taxon>Glomeromycetes</taxon>
        <taxon>Glomerales</taxon>
        <taxon>Glomeraceae</taxon>
        <taxon>Funneliformis</taxon>
    </lineage>
</organism>
<evidence type="ECO:0000313" key="3">
    <source>
        <dbReference type="Proteomes" id="UP001153678"/>
    </source>
</evidence>
<accession>A0A9W4SBI4</accession>
<feature type="compositionally biased region" description="Polar residues" evidence="1">
    <location>
        <begin position="76"/>
        <end position="89"/>
    </location>
</feature>
<evidence type="ECO:0000256" key="1">
    <source>
        <dbReference type="SAM" id="MobiDB-lite"/>
    </source>
</evidence>
<feature type="compositionally biased region" description="Polar residues" evidence="1">
    <location>
        <begin position="45"/>
        <end position="54"/>
    </location>
</feature>
<reference evidence="2" key="1">
    <citation type="submission" date="2022-08" db="EMBL/GenBank/DDBJ databases">
        <authorList>
            <person name="Kallberg Y."/>
            <person name="Tangrot J."/>
            <person name="Rosling A."/>
        </authorList>
    </citation>
    <scope>NUCLEOTIDE SEQUENCE</scope>
    <source>
        <strain evidence="2">Wild A</strain>
    </source>
</reference>
<keyword evidence="3" id="KW-1185">Reference proteome</keyword>
<proteinExistence type="predicted"/>
<name>A0A9W4SBI4_9GLOM</name>
<feature type="compositionally biased region" description="Basic and acidic residues" evidence="1">
    <location>
        <begin position="113"/>
        <end position="122"/>
    </location>
</feature>
<dbReference type="EMBL" id="CAMKVN010000108">
    <property type="protein sequence ID" value="CAI2163731.1"/>
    <property type="molecule type" value="Genomic_DNA"/>
</dbReference>
<dbReference type="Proteomes" id="UP001153678">
    <property type="component" value="Unassembled WGS sequence"/>
</dbReference>
<feature type="region of interest" description="Disordered" evidence="1">
    <location>
        <begin position="34"/>
        <end position="54"/>
    </location>
</feature>
<gene>
    <name evidence="2" type="ORF">FWILDA_LOCUS1214</name>
</gene>
<dbReference type="AlphaFoldDB" id="A0A9W4SBI4"/>
<sequence length="176" mass="19970">MYLKSTHSQLMDGGHKWEVTLFCNTEANSIGSVDITPKSRGSKVVPNNSKPKPTAYTMTYTVSKYDQPPHNFTATITFNKTNETKTVSVPANMATDRKRRKADGGSDDDDEYYHDQNRHHDDSDDSQQNEQPPPPPEKDHQKIKKGKKFLCIYFDGKSKPLSEKDDVRKGKCCIIM</sequence>
<protein>
    <submittedName>
        <fullName evidence="2">17110_t:CDS:1</fullName>
    </submittedName>
</protein>
<feature type="region of interest" description="Disordered" evidence="1">
    <location>
        <begin position="76"/>
        <end position="144"/>
    </location>
</feature>